<evidence type="ECO:0000313" key="8">
    <source>
        <dbReference type="Proteomes" id="UP000578077"/>
    </source>
</evidence>
<accession>A0A841EGY6</accession>
<feature type="transmembrane region" description="Helical" evidence="5">
    <location>
        <begin position="31"/>
        <end position="47"/>
    </location>
</feature>
<keyword evidence="8" id="KW-1185">Reference proteome</keyword>
<gene>
    <name evidence="7" type="ORF">HNR25_004380</name>
</gene>
<organism evidence="7 8">
    <name type="scientific">Streptomonospora salina</name>
    <dbReference type="NCBI Taxonomy" id="104205"/>
    <lineage>
        <taxon>Bacteria</taxon>
        <taxon>Bacillati</taxon>
        <taxon>Actinomycetota</taxon>
        <taxon>Actinomycetes</taxon>
        <taxon>Streptosporangiales</taxon>
        <taxon>Nocardiopsidaceae</taxon>
        <taxon>Streptomonospora</taxon>
    </lineage>
</organism>
<evidence type="ECO:0000259" key="6">
    <source>
        <dbReference type="Pfam" id="PF06271"/>
    </source>
</evidence>
<evidence type="ECO:0000256" key="4">
    <source>
        <dbReference type="ARBA" id="ARBA00023136"/>
    </source>
</evidence>
<keyword evidence="3 5" id="KW-1133">Transmembrane helix</keyword>
<comment type="subcellular location">
    <subcellularLocation>
        <location evidence="1">Membrane</location>
        <topology evidence="1">Multi-pass membrane protein</topology>
    </subcellularLocation>
</comment>
<proteinExistence type="predicted"/>
<feature type="domain" description="RDD" evidence="6">
    <location>
        <begin position="9"/>
        <end position="132"/>
    </location>
</feature>
<keyword evidence="2 5" id="KW-0812">Transmembrane</keyword>
<reference evidence="7 8" key="1">
    <citation type="submission" date="2020-08" db="EMBL/GenBank/DDBJ databases">
        <title>Sequencing the genomes of 1000 actinobacteria strains.</title>
        <authorList>
            <person name="Klenk H.-P."/>
        </authorList>
    </citation>
    <scope>NUCLEOTIDE SEQUENCE [LARGE SCALE GENOMIC DNA]</scope>
    <source>
        <strain evidence="7 8">DSM 44593</strain>
    </source>
</reference>
<sequence>MTLVALLISLVWAGAQWLGESSDAVGRNASIVYGIAFFALFVAYETVCVQRWRRTLGKHLLKLEVAPVSAAGCPGPIPVAAMAARAALFNLAGLASASPGWAVLLWMLLLVPCVLLPLWDRPYRQGLHDKLGGTVVVHTG</sequence>
<protein>
    <submittedName>
        <fullName evidence="7">Putative RDD family membrane protein YckC</fullName>
    </submittedName>
</protein>
<dbReference type="Pfam" id="PF06271">
    <property type="entry name" value="RDD"/>
    <property type="match status" value="1"/>
</dbReference>
<feature type="transmembrane region" description="Helical" evidence="5">
    <location>
        <begin position="68"/>
        <end position="88"/>
    </location>
</feature>
<comment type="caution">
    <text evidence="7">The sequence shown here is derived from an EMBL/GenBank/DDBJ whole genome shotgun (WGS) entry which is preliminary data.</text>
</comment>
<dbReference type="Proteomes" id="UP000578077">
    <property type="component" value="Unassembled WGS sequence"/>
</dbReference>
<evidence type="ECO:0000256" key="5">
    <source>
        <dbReference type="SAM" id="Phobius"/>
    </source>
</evidence>
<dbReference type="GO" id="GO:0016020">
    <property type="term" value="C:membrane"/>
    <property type="evidence" value="ECO:0007669"/>
    <property type="project" value="UniProtKB-SubCell"/>
</dbReference>
<evidence type="ECO:0000256" key="2">
    <source>
        <dbReference type="ARBA" id="ARBA00022692"/>
    </source>
</evidence>
<dbReference type="AlphaFoldDB" id="A0A841EGY6"/>
<evidence type="ECO:0000256" key="3">
    <source>
        <dbReference type="ARBA" id="ARBA00022989"/>
    </source>
</evidence>
<dbReference type="EMBL" id="JACHLY010000001">
    <property type="protein sequence ID" value="MBB6000629.1"/>
    <property type="molecule type" value="Genomic_DNA"/>
</dbReference>
<evidence type="ECO:0000256" key="1">
    <source>
        <dbReference type="ARBA" id="ARBA00004141"/>
    </source>
</evidence>
<dbReference type="InterPro" id="IPR010432">
    <property type="entry name" value="RDD"/>
</dbReference>
<keyword evidence="4 5" id="KW-0472">Membrane</keyword>
<evidence type="ECO:0000313" key="7">
    <source>
        <dbReference type="EMBL" id="MBB6000629.1"/>
    </source>
</evidence>
<name>A0A841EGY6_9ACTN</name>
<feature type="transmembrane region" description="Helical" evidence="5">
    <location>
        <begin position="100"/>
        <end position="119"/>
    </location>
</feature>